<dbReference type="KEGG" id="lvi:G7068_13575"/>
<proteinExistence type="predicted"/>
<reference evidence="1 2" key="1">
    <citation type="submission" date="2020-03" db="EMBL/GenBank/DDBJ databases">
        <title>Leucobacter sp. nov., isolated from beetles.</title>
        <authorList>
            <person name="Hyun D.-W."/>
            <person name="Bae J.-W."/>
        </authorList>
    </citation>
    <scope>NUCLEOTIDE SEQUENCE [LARGE SCALE GENOMIC DNA]</scope>
    <source>
        <strain evidence="1 2">HDW9C</strain>
    </source>
</reference>
<keyword evidence="2" id="KW-1185">Reference proteome</keyword>
<evidence type="ECO:0000313" key="1">
    <source>
        <dbReference type="EMBL" id="QIK64109.1"/>
    </source>
</evidence>
<dbReference type="Proteomes" id="UP000502677">
    <property type="component" value="Chromosome"/>
</dbReference>
<evidence type="ECO:0000313" key="2">
    <source>
        <dbReference type="Proteomes" id="UP000502677"/>
    </source>
</evidence>
<dbReference type="EMBL" id="CP049863">
    <property type="protein sequence ID" value="QIK64109.1"/>
    <property type="molecule type" value="Genomic_DNA"/>
</dbReference>
<gene>
    <name evidence="1" type="ORF">G7068_13575</name>
</gene>
<protein>
    <submittedName>
        <fullName evidence="1">Uncharacterized protein</fullName>
    </submittedName>
</protein>
<dbReference type="AlphaFoldDB" id="A0A6G7XI38"/>
<name>A0A6G7XI38_9MICO</name>
<organism evidence="1 2">
    <name type="scientific">Leucobacter viscericola</name>
    <dbReference type="NCBI Taxonomy" id="2714935"/>
    <lineage>
        <taxon>Bacteria</taxon>
        <taxon>Bacillati</taxon>
        <taxon>Actinomycetota</taxon>
        <taxon>Actinomycetes</taxon>
        <taxon>Micrococcales</taxon>
        <taxon>Microbacteriaceae</taxon>
        <taxon>Leucobacter</taxon>
    </lineage>
</organism>
<accession>A0A6G7XI38</accession>
<sequence length="67" mass="7377">MSWNLYYHGQHVGSGIDDATKAHMVDMMETAAADGQIAWLATTHPDGDRLELAYTPGVPVMFINSNR</sequence>
<dbReference type="RefSeq" id="WP_166292449.1">
    <property type="nucleotide sequence ID" value="NZ_CP049863.1"/>
</dbReference>